<comment type="catalytic activity">
    <reaction evidence="3">
        <text>8-oxo-dATP + H2O = 8-oxo-dAMP + diphosphate + H(+)</text>
        <dbReference type="Rhea" id="RHEA:65396"/>
        <dbReference type="ChEBI" id="CHEBI:15377"/>
        <dbReference type="ChEBI" id="CHEBI:15378"/>
        <dbReference type="ChEBI" id="CHEBI:33019"/>
        <dbReference type="ChEBI" id="CHEBI:71361"/>
        <dbReference type="ChEBI" id="CHEBI:172871"/>
    </reaction>
    <physiologicalReaction direction="left-to-right" evidence="3">
        <dbReference type="Rhea" id="RHEA:65397"/>
    </physiologicalReaction>
</comment>
<evidence type="ECO:0000256" key="3">
    <source>
        <dbReference type="ARBA" id="ARBA00024448"/>
    </source>
</evidence>
<keyword evidence="20" id="KW-1185">Reference proteome</keyword>
<accession>A0ABZ2KSC3</accession>
<dbReference type="InterPro" id="IPR007214">
    <property type="entry name" value="YbaK/aa-tRNA-synth-assoc-dom"/>
</dbReference>
<evidence type="ECO:0000256" key="8">
    <source>
        <dbReference type="ARBA" id="ARBA00026218"/>
    </source>
</evidence>
<evidence type="ECO:0000256" key="13">
    <source>
        <dbReference type="ARBA" id="ARBA00032071"/>
    </source>
</evidence>
<comment type="function">
    <text evidence="17">Oxidized purine nucleoside triphosphate hydrolase which is a prominent sanitizer of the oxidized nucleotide pool. Catalyzes the hydrolysis of 2-oxo-dATP (2-hydroxy-dATP) into 2-oxo-dAMP. Also has a significant hydrolase activity toward 2-oxo-ATP, 8-oxo-dGTP and 8-oxo-dATP. Through the hydrolysis of oxidized purine nucleoside triphosphates, prevents their incorporation into DNA and the subsequent transversions A:T to C:G and G:C to T:A. Also catalyzes the hydrolysis of methylated purine nucleoside triphosphate preventing their integration into DNA. Through this antimutagenic activity protects cells from oxidative stress.</text>
</comment>
<dbReference type="Proteomes" id="UP001379533">
    <property type="component" value="Chromosome"/>
</dbReference>
<dbReference type="PROSITE" id="PS51462">
    <property type="entry name" value="NUDIX"/>
    <property type="match status" value="1"/>
</dbReference>
<evidence type="ECO:0000256" key="5">
    <source>
        <dbReference type="ARBA" id="ARBA00024486"/>
    </source>
</evidence>
<feature type="domain" description="Nudix hydrolase" evidence="18">
    <location>
        <begin position="14"/>
        <end position="159"/>
    </location>
</feature>
<dbReference type="RefSeq" id="WP_394850851.1">
    <property type="nucleotide sequence ID" value="NZ_CP089982.1"/>
</dbReference>
<dbReference type="EC" id="3.6.1.56" evidence="7"/>
<dbReference type="Gene3D" id="3.90.960.10">
    <property type="entry name" value="YbaK/aminoacyl-tRNA synthetase-associated domain"/>
    <property type="match status" value="1"/>
</dbReference>
<evidence type="ECO:0000256" key="4">
    <source>
        <dbReference type="ARBA" id="ARBA00024459"/>
    </source>
</evidence>
<dbReference type="CDD" id="cd03427">
    <property type="entry name" value="NUDIX_MTH1_Nudt1"/>
    <property type="match status" value="1"/>
</dbReference>
<evidence type="ECO:0000256" key="17">
    <source>
        <dbReference type="ARBA" id="ARBA00053094"/>
    </source>
</evidence>
<dbReference type="InterPro" id="IPR036754">
    <property type="entry name" value="YbaK/aa-tRNA-synt-asso_dom_sf"/>
</dbReference>
<reference evidence="19 20" key="1">
    <citation type="submission" date="2021-12" db="EMBL/GenBank/DDBJ databases">
        <title>Discovery of the Pendulisporaceae a myxobacterial family with distinct sporulation behavior and unique specialized metabolism.</title>
        <authorList>
            <person name="Garcia R."/>
            <person name="Popoff A."/>
            <person name="Bader C.D."/>
            <person name="Loehr J."/>
            <person name="Walesch S."/>
            <person name="Walt C."/>
            <person name="Boldt J."/>
            <person name="Bunk B."/>
            <person name="Haeckl F.J.F.P.J."/>
            <person name="Gunesch A.P."/>
            <person name="Birkelbach J."/>
            <person name="Nuebel U."/>
            <person name="Pietschmann T."/>
            <person name="Bach T."/>
            <person name="Mueller R."/>
        </authorList>
    </citation>
    <scope>NUCLEOTIDE SEQUENCE [LARGE SCALE GENOMIC DNA]</scope>
    <source>
        <strain evidence="19 20">MSr12523</strain>
    </source>
</reference>
<dbReference type="CDD" id="cd04335">
    <property type="entry name" value="PrdX_deacylase"/>
    <property type="match status" value="1"/>
</dbReference>
<comment type="catalytic activity">
    <reaction evidence="6">
        <text>2-oxo-ATP + H2O = 2-oxo-AMP + diphosphate + H(+)</text>
        <dbReference type="Rhea" id="RHEA:67392"/>
        <dbReference type="ChEBI" id="CHEBI:15377"/>
        <dbReference type="ChEBI" id="CHEBI:15378"/>
        <dbReference type="ChEBI" id="CHEBI:33019"/>
        <dbReference type="ChEBI" id="CHEBI:71395"/>
        <dbReference type="ChEBI" id="CHEBI:172878"/>
    </reaction>
    <physiologicalReaction direction="left-to-right" evidence="6">
        <dbReference type="Rhea" id="RHEA:67393"/>
    </physiologicalReaction>
</comment>
<dbReference type="PANTHER" id="PTHR31423">
    <property type="entry name" value="YBAK DOMAIN-CONTAINING PROTEIN"/>
    <property type="match status" value="1"/>
</dbReference>
<comment type="catalytic activity">
    <reaction evidence="5">
        <text>8-oxo-dGTP + H2O = 8-oxo-dGMP + diphosphate + H(+)</text>
        <dbReference type="Rhea" id="RHEA:31575"/>
        <dbReference type="ChEBI" id="CHEBI:15377"/>
        <dbReference type="ChEBI" id="CHEBI:15378"/>
        <dbReference type="ChEBI" id="CHEBI:33019"/>
        <dbReference type="ChEBI" id="CHEBI:63224"/>
        <dbReference type="ChEBI" id="CHEBI:77896"/>
    </reaction>
    <physiologicalReaction direction="left-to-right" evidence="5">
        <dbReference type="Rhea" id="RHEA:31576"/>
    </physiologicalReaction>
</comment>
<gene>
    <name evidence="19" type="ORF">LZC95_22200</name>
</gene>
<evidence type="ECO:0000256" key="14">
    <source>
        <dbReference type="ARBA" id="ARBA00048002"/>
    </source>
</evidence>
<dbReference type="PANTHER" id="PTHR31423:SF3">
    <property type="entry name" value="PROLYL-TRNA SYNTHETASE ASSOCIATED DOMAIN-CONTAINING PROTEIN 1-RELATED"/>
    <property type="match status" value="1"/>
</dbReference>
<evidence type="ECO:0000256" key="7">
    <source>
        <dbReference type="ARBA" id="ARBA00026103"/>
    </source>
</evidence>
<organism evidence="19 20">
    <name type="scientific">Pendulispora brunnea</name>
    <dbReference type="NCBI Taxonomy" id="2905690"/>
    <lineage>
        <taxon>Bacteria</taxon>
        <taxon>Pseudomonadati</taxon>
        <taxon>Myxococcota</taxon>
        <taxon>Myxococcia</taxon>
        <taxon>Myxococcales</taxon>
        <taxon>Sorangiineae</taxon>
        <taxon>Pendulisporaceae</taxon>
        <taxon>Pendulispora</taxon>
    </lineage>
</organism>
<comment type="catalytic activity">
    <reaction evidence="4">
        <text>2-oxo-dATP + H2O = 2-oxo-dAMP + diphosphate + H(+)</text>
        <dbReference type="Rhea" id="RHEA:31583"/>
        <dbReference type="ChEBI" id="CHEBI:15377"/>
        <dbReference type="ChEBI" id="CHEBI:15378"/>
        <dbReference type="ChEBI" id="CHEBI:33019"/>
        <dbReference type="ChEBI" id="CHEBI:63212"/>
        <dbReference type="ChEBI" id="CHEBI:77897"/>
        <dbReference type="EC" id="3.6.1.56"/>
    </reaction>
    <physiologicalReaction direction="left-to-right" evidence="4">
        <dbReference type="Rhea" id="RHEA:31584"/>
    </physiologicalReaction>
</comment>
<comment type="catalytic activity">
    <reaction evidence="16">
        <text>N(6)-methyl-dATP + H2O = N(6)-methyl-dAMP + diphosphate + H(+)</text>
        <dbReference type="Rhea" id="RHEA:67604"/>
        <dbReference type="ChEBI" id="CHEBI:15377"/>
        <dbReference type="ChEBI" id="CHEBI:15378"/>
        <dbReference type="ChEBI" id="CHEBI:33019"/>
        <dbReference type="ChEBI" id="CHEBI:169976"/>
        <dbReference type="ChEBI" id="CHEBI:172872"/>
    </reaction>
    <physiologicalReaction direction="left-to-right" evidence="16">
        <dbReference type="Rhea" id="RHEA:67605"/>
    </physiologicalReaction>
</comment>
<evidence type="ECO:0000256" key="6">
    <source>
        <dbReference type="ARBA" id="ARBA00024596"/>
    </source>
</evidence>
<dbReference type="EMBL" id="CP089982">
    <property type="protein sequence ID" value="WXB00209.1"/>
    <property type="molecule type" value="Genomic_DNA"/>
</dbReference>
<dbReference type="InterPro" id="IPR000086">
    <property type="entry name" value="NUDIX_hydrolase_dom"/>
</dbReference>
<evidence type="ECO:0000313" key="20">
    <source>
        <dbReference type="Proteomes" id="UP001379533"/>
    </source>
</evidence>
<dbReference type="Gene3D" id="3.90.79.10">
    <property type="entry name" value="Nucleoside Triphosphate Pyrophosphohydrolase"/>
    <property type="match status" value="1"/>
</dbReference>
<evidence type="ECO:0000256" key="11">
    <source>
        <dbReference type="ARBA" id="ARBA00030682"/>
    </source>
</evidence>
<evidence type="ECO:0000256" key="15">
    <source>
        <dbReference type="ARBA" id="ARBA00048894"/>
    </source>
</evidence>
<protein>
    <recommendedName>
        <fullName evidence="8">Oxidized purine nucleoside triphosphate hydrolase</fullName>
        <ecNumber evidence="7">3.6.1.56</ecNumber>
    </recommendedName>
    <alternativeName>
        <fullName evidence="12">2-hydroxy-dATP diphosphatase</fullName>
    </alternativeName>
    <alternativeName>
        <fullName evidence="11">7,8-dihydro-8-oxoguanine triphosphatase</fullName>
    </alternativeName>
    <alternativeName>
        <fullName evidence="10">8-oxo-dGTPase</fullName>
    </alternativeName>
    <alternativeName>
        <fullName evidence="13">Methylated purine nucleoside triphosphate hydrolase</fullName>
    </alternativeName>
    <alternativeName>
        <fullName evidence="9">Nucleoside diphosphate-linked moiety X motif 1</fullName>
    </alternativeName>
</protein>
<evidence type="ECO:0000259" key="18">
    <source>
        <dbReference type="PROSITE" id="PS51462"/>
    </source>
</evidence>
<evidence type="ECO:0000256" key="12">
    <source>
        <dbReference type="ARBA" id="ARBA00031927"/>
    </source>
</evidence>
<evidence type="ECO:0000313" key="19">
    <source>
        <dbReference type="EMBL" id="WXB00209.1"/>
    </source>
</evidence>
<sequence>MESVSDIDWSTWTPTEVSALLFVIRGGQILLIRKKRGLGAGKINAPGGRLDPGETPLQAALRETKEEVGVAALGVREWGELRFQFTDGYKLLCHVFAAYGCEGDAIETDEALPLWTPLHAIPYDEMWADDRLWLPLMLAGRRFSLVSIFDGDRMVDVKIDAHDPADVLFRYLKELGIETETVAHPPVFTVEAAKALRVNHDGLHVKNLFLRNKKGAMWLVSVQEDRVVDLRGLGERLGAGNLSFCSADRLRKHLGVQPGSVTPLAVIHDRDHQVKVAIDASLVGNRGHKVLCHPMTNDRTTSIRDEDLIRFLVSTGHQPVVLNFDQSSS</sequence>
<keyword evidence="2" id="KW-0378">Hydrolase</keyword>
<dbReference type="PRINTS" id="PR01403">
    <property type="entry name" value="8OXTPHPHTASE"/>
</dbReference>
<comment type="catalytic activity">
    <reaction evidence="14">
        <text>N(6)-methyl-ATP + H2O = N(6)-methyl-AMP + diphosphate + H(+)</text>
        <dbReference type="Rhea" id="RHEA:67608"/>
        <dbReference type="ChEBI" id="CHEBI:15377"/>
        <dbReference type="ChEBI" id="CHEBI:15378"/>
        <dbReference type="ChEBI" id="CHEBI:33019"/>
        <dbReference type="ChEBI" id="CHEBI:144842"/>
        <dbReference type="ChEBI" id="CHEBI:172873"/>
    </reaction>
    <physiologicalReaction direction="left-to-right" evidence="14">
        <dbReference type="Rhea" id="RHEA:67609"/>
    </physiologicalReaction>
</comment>
<evidence type="ECO:0000256" key="1">
    <source>
        <dbReference type="ARBA" id="ARBA00010201"/>
    </source>
</evidence>
<evidence type="ECO:0000256" key="10">
    <source>
        <dbReference type="ARBA" id="ARBA00030634"/>
    </source>
</evidence>
<dbReference type="Pfam" id="PF04073">
    <property type="entry name" value="tRNA_edit"/>
    <property type="match status" value="1"/>
</dbReference>
<evidence type="ECO:0000256" key="9">
    <source>
        <dbReference type="ARBA" id="ARBA00029673"/>
    </source>
</evidence>
<dbReference type="InterPro" id="IPR003563">
    <property type="entry name" value="8ODP"/>
</dbReference>
<proteinExistence type="inferred from homology"/>
<dbReference type="InterPro" id="IPR040285">
    <property type="entry name" value="ProX/PRXD1"/>
</dbReference>
<name>A0ABZ2KSC3_9BACT</name>
<dbReference type="InterPro" id="IPR020084">
    <property type="entry name" value="NUDIX_hydrolase_CS"/>
</dbReference>
<dbReference type="InterPro" id="IPR015797">
    <property type="entry name" value="NUDIX_hydrolase-like_dom_sf"/>
</dbReference>
<dbReference type="SUPFAM" id="SSF55811">
    <property type="entry name" value="Nudix"/>
    <property type="match status" value="1"/>
</dbReference>
<evidence type="ECO:0000256" key="16">
    <source>
        <dbReference type="ARBA" id="ARBA00049032"/>
    </source>
</evidence>
<dbReference type="Pfam" id="PF00293">
    <property type="entry name" value="NUDIX"/>
    <property type="match status" value="1"/>
</dbReference>
<comment type="similarity">
    <text evidence="1">Belongs to the PRORSD1 family.</text>
</comment>
<evidence type="ECO:0000256" key="2">
    <source>
        <dbReference type="ARBA" id="ARBA00022801"/>
    </source>
</evidence>
<dbReference type="PROSITE" id="PS00893">
    <property type="entry name" value="NUDIX_BOX"/>
    <property type="match status" value="1"/>
</dbReference>
<comment type="catalytic activity">
    <reaction evidence="15">
        <text>O(6)-methyl-dGTP + H2O = O(6)-methyl-dGMP + diphosphate + H(+)</text>
        <dbReference type="Rhea" id="RHEA:67600"/>
        <dbReference type="ChEBI" id="CHEBI:15377"/>
        <dbReference type="ChEBI" id="CHEBI:15378"/>
        <dbReference type="ChEBI" id="CHEBI:33019"/>
        <dbReference type="ChEBI" id="CHEBI:169974"/>
        <dbReference type="ChEBI" id="CHEBI:169975"/>
    </reaction>
    <physiologicalReaction direction="left-to-right" evidence="15">
        <dbReference type="Rhea" id="RHEA:67601"/>
    </physiologicalReaction>
</comment>
<dbReference type="SUPFAM" id="SSF55826">
    <property type="entry name" value="YbaK/ProRS associated domain"/>
    <property type="match status" value="1"/>
</dbReference>